<evidence type="ECO:0000313" key="2">
    <source>
        <dbReference type="Proteomes" id="UP001215280"/>
    </source>
</evidence>
<evidence type="ECO:0000313" key="1">
    <source>
        <dbReference type="EMBL" id="KAJ7749337.1"/>
    </source>
</evidence>
<accession>A0AAD7N7W1</accession>
<dbReference type="EMBL" id="JARJLG010000086">
    <property type="protein sequence ID" value="KAJ7749337.1"/>
    <property type="molecule type" value="Genomic_DNA"/>
</dbReference>
<keyword evidence="2" id="KW-1185">Reference proteome</keyword>
<sequence>MSWVLVFDLREACRTDGLVVSEPPQLRPAPLRGGTSTVIHSKPRDCVVGNYRIQPSAREILETKLGSDRLPEREDVNDFLIQQTPRVVYTPHISGWDRLGPGAHKHFFGLKPIIPPPTLFQRDATRQGSGDAGLTFQFAHFGHILEFMWFWYVEKDFARFGKATRVLGISVPVFGFHEEEEEKQGDDGPVKIKIPGHNFIDPNSSPEILSSGRGPGAVGPEGEIRNGVQPTDKVQKFRVDSVVLAKMGRKMRVALNTKEEISIDQRGPRVKHGRCGDVEKEDGWINLGARSRLQPEPKKCGGDAL</sequence>
<comment type="caution">
    <text evidence="1">The sequence shown here is derived from an EMBL/GenBank/DDBJ whole genome shotgun (WGS) entry which is preliminary data.</text>
</comment>
<organism evidence="1 2">
    <name type="scientific">Mycena maculata</name>
    <dbReference type="NCBI Taxonomy" id="230809"/>
    <lineage>
        <taxon>Eukaryota</taxon>
        <taxon>Fungi</taxon>
        <taxon>Dikarya</taxon>
        <taxon>Basidiomycota</taxon>
        <taxon>Agaricomycotina</taxon>
        <taxon>Agaricomycetes</taxon>
        <taxon>Agaricomycetidae</taxon>
        <taxon>Agaricales</taxon>
        <taxon>Marasmiineae</taxon>
        <taxon>Mycenaceae</taxon>
        <taxon>Mycena</taxon>
    </lineage>
</organism>
<name>A0AAD7N7W1_9AGAR</name>
<gene>
    <name evidence="1" type="ORF">DFH07DRAFT_775492</name>
</gene>
<dbReference type="AlphaFoldDB" id="A0AAD7N7W1"/>
<reference evidence="1" key="1">
    <citation type="submission" date="2023-03" db="EMBL/GenBank/DDBJ databases">
        <title>Massive genome expansion in bonnet fungi (Mycena s.s.) driven by repeated elements and novel gene families across ecological guilds.</title>
        <authorList>
            <consortium name="Lawrence Berkeley National Laboratory"/>
            <person name="Harder C.B."/>
            <person name="Miyauchi S."/>
            <person name="Viragh M."/>
            <person name="Kuo A."/>
            <person name="Thoen E."/>
            <person name="Andreopoulos B."/>
            <person name="Lu D."/>
            <person name="Skrede I."/>
            <person name="Drula E."/>
            <person name="Henrissat B."/>
            <person name="Morin E."/>
            <person name="Kohler A."/>
            <person name="Barry K."/>
            <person name="LaButti K."/>
            <person name="Morin E."/>
            <person name="Salamov A."/>
            <person name="Lipzen A."/>
            <person name="Mereny Z."/>
            <person name="Hegedus B."/>
            <person name="Baldrian P."/>
            <person name="Stursova M."/>
            <person name="Weitz H."/>
            <person name="Taylor A."/>
            <person name="Grigoriev I.V."/>
            <person name="Nagy L.G."/>
            <person name="Martin F."/>
            <person name="Kauserud H."/>
        </authorList>
    </citation>
    <scope>NUCLEOTIDE SEQUENCE</scope>
    <source>
        <strain evidence="1">CBHHK188m</strain>
    </source>
</reference>
<proteinExistence type="predicted"/>
<protein>
    <submittedName>
        <fullName evidence="1">Uncharacterized protein</fullName>
    </submittedName>
</protein>
<dbReference type="Proteomes" id="UP001215280">
    <property type="component" value="Unassembled WGS sequence"/>
</dbReference>